<evidence type="ECO:0000313" key="4">
    <source>
        <dbReference type="EMBL" id="OHT03473.1"/>
    </source>
</evidence>
<dbReference type="GO" id="GO:0000724">
    <property type="term" value="P:double-strand break repair via homologous recombination"/>
    <property type="evidence" value="ECO:0007669"/>
    <property type="project" value="TreeGrafter"/>
</dbReference>
<keyword evidence="5" id="KW-1185">Reference proteome</keyword>
<gene>
    <name evidence="4" type="ORF">TRFO_06738</name>
</gene>
<dbReference type="GO" id="GO:0035861">
    <property type="term" value="C:site of double-strand break"/>
    <property type="evidence" value="ECO:0007669"/>
    <property type="project" value="TreeGrafter"/>
</dbReference>
<dbReference type="GO" id="GO:0003697">
    <property type="term" value="F:single-stranded DNA binding"/>
    <property type="evidence" value="ECO:0007669"/>
    <property type="project" value="TreeGrafter"/>
</dbReference>
<dbReference type="InterPro" id="IPR040260">
    <property type="entry name" value="RFA2-like"/>
</dbReference>
<dbReference type="GO" id="GO:0006289">
    <property type="term" value="P:nucleotide-excision repair"/>
    <property type="evidence" value="ECO:0007669"/>
    <property type="project" value="TreeGrafter"/>
</dbReference>
<sequence>MNENLLDQDSGEQKLSVKTTGTITPVTILQLLKAKRESSKSSTLIIDEIPRKEVSIIGKIISIREDSISLFYEINDGTGTFSVQIIQPSDERNEPPLSLNTYVYVVGRVSVTSHEEKNEPLPIIMAYHVKEITEFDQIPFHMIQALLVHLKVTKVSPVTSQTSQAGIHSSDISEPDEALYRVKKLTTSYSPKRNNSSSLSPEQKIEKIKISIVKLLQNCDENNGMNQKEIVQALSNFYSVEDILCSIDSLNYTGEIVNTISEDHYAVA</sequence>
<evidence type="ECO:0000256" key="1">
    <source>
        <dbReference type="ARBA" id="ARBA00004123"/>
    </source>
</evidence>
<dbReference type="PANTHER" id="PTHR13989">
    <property type="entry name" value="REPLICATION PROTEIN A-RELATED"/>
    <property type="match status" value="1"/>
</dbReference>
<evidence type="ECO:0000256" key="3">
    <source>
        <dbReference type="ARBA" id="ARBA00023242"/>
    </source>
</evidence>
<evidence type="ECO:0000313" key="5">
    <source>
        <dbReference type="Proteomes" id="UP000179807"/>
    </source>
</evidence>
<reference evidence="4" key="1">
    <citation type="submission" date="2016-10" db="EMBL/GenBank/DDBJ databases">
        <authorList>
            <person name="Benchimol M."/>
            <person name="Almeida L.G."/>
            <person name="Vasconcelos A.T."/>
            <person name="Perreira-Neves A."/>
            <person name="Rosa I.A."/>
            <person name="Tasca T."/>
            <person name="Bogo M.R."/>
            <person name="de Souza W."/>
        </authorList>
    </citation>
    <scope>NUCLEOTIDE SEQUENCE [LARGE SCALE GENOMIC DNA]</scope>
    <source>
        <strain evidence="4">K</strain>
    </source>
</reference>
<dbReference type="GO" id="GO:0000781">
    <property type="term" value="C:chromosome, telomeric region"/>
    <property type="evidence" value="ECO:0007669"/>
    <property type="project" value="TreeGrafter"/>
</dbReference>
<dbReference type="Gene3D" id="2.40.50.140">
    <property type="entry name" value="Nucleic acid-binding proteins"/>
    <property type="match status" value="1"/>
</dbReference>
<dbReference type="AlphaFoldDB" id="A0A1J4JWF2"/>
<dbReference type="SUPFAM" id="SSF50249">
    <property type="entry name" value="Nucleic acid-binding proteins"/>
    <property type="match status" value="1"/>
</dbReference>
<proteinExistence type="predicted"/>
<evidence type="ECO:0000256" key="2">
    <source>
        <dbReference type="ARBA" id="ARBA00023125"/>
    </source>
</evidence>
<dbReference type="PANTHER" id="PTHR13989:SF16">
    <property type="entry name" value="REPLICATION PROTEIN A2"/>
    <property type="match status" value="1"/>
</dbReference>
<name>A0A1J4JWF2_9EUKA</name>
<keyword evidence="3" id="KW-0539">Nucleus</keyword>
<dbReference type="OrthoDB" id="25571at2759"/>
<dbReference type="RefSeq" id="XP_068356609.1">
    <property type="nucleotide sequence ID" value="XM_068493270.1"/>
</dbReference>
<dbReference type="Proteomes" id="UP000179807">
    <property type="component" value="Unassembled WGS sequence"/>
</dbReference>
<dbReference type="GO" id="GO:0006260">
    <property type="term" value="P:DNA replication"/>
    <property type="evidence" value="ECO:0007669"/>
    <property type="project" value="TreeGrafter"/>
</dbReference>
<comment type="subcellular location">
    <subcellularLocation>
        <location evidence="1">Nucleus</location>
    </subcellularLocation>
</comment>
<keyword evidence="2" id="KW-0238">DNA-binding</keyword>
<dbReference type="GO" id="GO:0005662">
    <property type="term" value="C:DNA replication factor A complex"/>
    <property type="evidence" value="ECO:0007669"/>
    <property type="project" value="TreeGrafter"/>
</dbReference>
<dbReference type="VEuPathDB" id="TrichDB:TRFO_06738"/>
<dbReference type="GeneID" id="94827974"/>
<dbReference type="Gene3D" id="1.10.10.10">
    <property type="entry name" value="Winged helix-like DNA-binding domain superfamily/Winged helix DNA-binding domain"/>
    <property type="match status" value="1"/>
</dbReference>
<dbReference type="InterPro" id="IPR036388">
    <property type="entry name" value="WH-like_DNA-bd_sf"/>
</dbReference>
<dbReference type="InterPro" id="IPR012340">
    <property type="entry name" value="NA-bd_OB-fold"/>
</dbReference>
<organism evidence="4 5">
    <name type="scientific">Tritrichomonas foetus</name>
    <dbReference type="NCBI Taxonomy" id="1144522"/>
    <lineage>
        <taxon>Eukaryota</taxon>
        <taxon>Metamonada</taxon>
        <taxon>Parabasalia</taxon>
        <taxon>Tritrichomonadida</taxon>
        <taxon>Tritrichomonadidae</taxon>
        <taxon>Tritrichomonas</taxon>
    </lineage>
</organism>
<accession>A0A1J4JWF2</accession>
<comment type="caution">
    <text evidence="4">The sequence shown here is derived from an EMBL/GenBank/DDBJ whole genome shotgun (WGS) entry which is preliminary data.</text>
</comment>
<dbReference type="EMBL" id="MLAK01000827">
    <property type="protein sequence ID" value="OHT03473.1"/>
    <property type="molecule type" value="Genomic_DNA"/>
</dbReference>
<protein>
    <submittedName>
        <fullName evidence="4">Uncharacterized protein</fullName>
    </submittedName>
</protein>